<reference evidence="2" key="1">
    <citation type="submission" date="2020-03" db="EMBL/GenBank/DDBJ databases">
        <title>A high-quality chromosome-level genome assembly of a woody plant with both climbing and erect habits, Rhamnella rubrinervis.</title>
        <authorList>
            <person name="Lu Z."/>
            <person name="Yang Y."/>
            <person name="Zhu X."/>
            <person name="Sun Y."/>
        </authorList>
    </citation>
    <scope>NUCLEOTIDE SEQUENCE</scope>
    <source>
        <strain evidence="2">BYM</strain>
        <tissue evidence="2">Leaf</tissue>
    </source>
</reference>
<name>A0A8K0DPQ6_9ROSA</name>
<dbReference type="AlphaFoldDB" id="A0A8K0DPQ6"/>
<evidence type="ECO:0000256" key="1">
    <source>
        <dbReference type="SAM" id="MobiDB-lite"/>
    </source>
</evidence>
<dbReference type="OrthoDB" id="1747368at2759"/>
<accession>A0A8K0DPQ6</accession>
<keyword evidence="3" id="KW-1185">Reference proteome</keyword>
<dbReference type="Proteomes" id="UP000796880">
    <property type="component" value="Unassembled WGS sequence"/>
</dbReference>
<evidence type="ECO:0000313" key="3">
    <source>
        <dbReference type="Proteomes" id="UP000796880"/>
    </source>
</evidence>
<feature type="region of interest" description="Disordered" evidence="1">
    <location>
        <begin position="33"/>
        <end position="53"/>
    </location>
</feature>
<sequence length="71" mass="7786">MGEMGEAKKEESQHSSFLGSISLLFKKLISSAKGDDEHYKSSRSAAKRTGPEDAMIAASKHFSSAHKIRFN</sequence>
<proteinExistence type="predicted"/>
<evidence type="ECO:0000313" key="2">
    <source>
        <dbReference type="EMBL" id="KAF3431640.1"/>
    </source>
</evidence>
<gene>
    <name evidence="2" type="ORF">FNV43_RR26371</name>
</gene>
<protein>
    <submittedName>
        <fullName evidence="2">Uncharacterized protein</fullName>
    </submittedName>
</protein>
<dbReference type="EMBL" id="VOIH02000012">
    <property type="protein sequence ID" value="KAF3431640.1"/>
    <property type="molecule type" value="Genomic_DNA"/>
</dbReference>
<comment type="caution">
    <text evidence="2">The sequence shown here is derived from an EMBL/GenBank/DDBJ whole genome shotgun (WGS) entry which is preliminary data.</text>
</comment>
<organism evidence="2 3">
    <name type="scientific">Rhamnella rubrinervis</name>
    <dbReference type="NCBI Taxonomy" id="2594499"/>
    <lineage>
        <taxon>Eukaryota</taxon>
        <taxon>Viridiplantae</taxon>
        <taxon>Streptophyta</taxon>
        <taxon>Embryophyta</taxon>
        <taxon>Tracheophyta</taxon>
        <taxon>Spermatophyta</taxon>
        <taxon>Magnoliopsida</taxon>
        <taxon>eudicotyledons</taxon>
        <taxon>Gunneridae</taxon>
        <taxon>Pentapetalae</taxon>
        <taxon>rosids</taxon>
        <taxon>fabids</taxon>
        <taxon>Rosales</taxon>
        <taxon>Rhamnaceae</taxon>
        <taxon>rhamnoid group</taxon>
        <taxon>Rhamneae</taxon>
        <taxon>Rhamnella</taxon>
    </lineage>
</organism>